<organism evidence="2 3">
    <name type="scientific">Aeromicrobium endophyticum</name>
    <dbReference type="NCBI Taxonomy" id="2292704"/>
    <lineage>
        <taxon>Bacteria</taxon>
        <taxon>Bacillati</taxon>
        <taxon>Actinomycetota</taxon>
        <taxon>Actinomycetes</taxon>
        <taxon>Propionibacteriales</taxon>
        <taxon>Nocardioidaceae</taxon>
        <taxon>Aeromicrobium</taxon>
    </lineage>
</organism>
<comment type="caution">
    <text evidence="2">The sequence shown here is derived from an EMBL/GenBank/DDBJ whole genome shotgun (WGS) entry which is preliminary data.</text>
</comment>
<evidence type="ECO:0000313" key="2">
    <source>
        <dbReference type="EMBL" id="REK69881.1"/>
    </source>
</evidence>
<name>A0A371P1V7_9ACTN</name>
<evidence type="ECO:0000313" key="3">
    <source>
        <dbReference type="Proteomes" id="UP000265581"/>
    </source>
</evidence>
<proteinExistence type="predicted"/>
<keyword evidence="3" id="KW-1185">Reference proteome</keyword>
<reference evidence="2 3" key="1">
    <citation type="submission" date="2018-08" db="EMBL/GenBank/DDBJ databases">
        <title>Aeromicrobium sp. M2KJ-4, whole genome shotgun sequence.</title>
        <authorList>
            <person name="Tuo L."/>
        </authorList>
    </citation>
    <scope>NUCLEOTIDE SEQUENCE [LARGE SCALE GENOMIC DNA]</scope>
    <source>
        <strain evidence="2 3">M2KJ-4</strain>
    </source>
</reference>
<dbReference type="AlphaFoldDB" id="A0A371P1V7"/>
<feature type="region of interest" description="Disordered" evidence="1">
    <location>
        <begin position="299"/>
        <end position="320"/>
    </location>
</feature>
<dbReference type="EMBL" id="QUBR01000002">
    <property type="protein sequence ID" value="REK69881.1"/>
    <property type="molecule type" value="Genomic_DNA"/>
</dbReference>
<gene>
    <name evidence="2" type="ORF">DX116_11865</name>
</gene>
<evidence type="ECO:0000256" key="1">
    <source>
        <dbReference type="SAM" id="MobiDB-lite"/>
    </source>
</evidence>
<sequence>MTRIAALTDAPREWLGPGSKEHKSALLNLAHNLFPHDNRIDTSSKHRLGASLAEALNVPWSSDFTATGQTIKLPGLNALLAGTERHLGRLGEAVTDAVGTPEAEGDALSAALLASMPVHWDGRQAVEWLARRSLRGSNDLEWQGFYGEERAKAILNASFSPKVPGPIRSYGPTVFDYGLSWVWDIKVHTAFQTDGASIKRASDVMVLNDERAVRACVDEQGLGFLVVSGQATMDHTGEFKAWHDAWKLNRSGRQAAPSNSGVSRTRKTAFTPLQVDAYWVPDKLALEAAILAGQLTPRAQGRQAPKIKGGPGAPRPPKFDMNIVKANNGIRVASYEWPEQESLA</sequence>
<dbReference type="Proteomes" id="UP000265581">
    <property type="component" value="Unassembled WGS sequence"/>
</dbReference>
<protein>
    <submittedName>
        <fullName evidence="2">Uncharacterized protein</fullName>
    </submittedName>
</protein>
<accession>A0A371P1V7</accession>